<dbReference type="Proteomes" id="UP000018320">
    <property type="component" value="Unassembled WGS sequence"/>
</dbReference>
<dbReference type="EMBL" id="AHGT01000015">
    <property type="protein sequence ID" value="ESU38286.1"/>
    <property type="molecule type" value="Genomic_DNA"/>
</dbReference>
<dbReference type="SUPFAM" id="SSF50978">
    <property type="entry name" value="WD40 repeat-like"/>
    <property type="match status" value="1"/>
</dbReference>
<reference evidence="2" key="1">
    <citation type="submission" date="2012-02" db="EMBL/GenBank/DDBJ databases">
        <title>Genome sequencing of Giardia lamblia Genotypes A2 and B isolates (DH and GS) and comparative analysis with the genomes of Genotypes A1 and E (WB and Pig).</title>
        <authorList>
            <person name="Adam R."/>
            <person name="Dahlstrom E."/>
            <person name="Martens C."/>
            <person name="Bruno D."/>
            <person name="Barbian K."/>
            <person name="Porcella S.F."/>
            <person name="Nash T."/>
        </authorList>
    </citation>
    <scope>NUCLEOTIDE SEQUENCE</scope>
    <source>
        <strain evidence="2">DH</strain>
    </source>
</reference>
<dbReference type="AlphaFoldDB" id="V6THQ1"/>
<organism evidence="1 2">
    <name type="scientific">Giardia intestinalis</name>
    <name type="common">Giardia lamblia</name>
    <dbReference type="NCBI Taxonomy" id="5741"/>
    <lineage>
        <taxon>Eukaryota</taxon>
        <taxon>Metamonada</taxon>
        <taxon>Diplomonadida</taxon>
        <taxon>Hexamitidae</taxon>
        <taxon>Giardiinae</taxon>
        <taxon>Giardia</taxon>
    </lineage>
</organism>
<dbReference type="VEuPathDB" id="GiardiaDB:QR46_0725"/>
<evidence type="ECO:0000313" key="1">
    <source>
        <dbReference type="EMBL" id="ESU38286.1"/>
    </source>
</evidence>
<comment type="caution">
    <text evidence="1">The sequence shown here is derived from an EMBL/GenBank/DDBJ whole genome shotgun (WGS) entry which is preliminary data.</text>
</comment>
<evidence type="ECO:0000313" key="2">
    <source>
        <dbReference type="Proteomes" id="UP000018320"/>
    </source>
</evidence>
<sequence length="604" mass="67458">MLALVSLTNLQSSYFNKYNLFEWMLQQIEHILGTHADAFTECQRACRHLHASYVAHYAAATPSAITAITSAHPGHSLVIAGTRRGTIHALSLNSPTPALTLPSFTEPGTLAPASVSDLASLGRYILAARGYTLTTCCMDNLHAQDIPLHAPISSLSTAPGDQNTVLLGFTNGTFGWVDLRSNKLQLHEINRFGSLSTRTYSLDSVPKIEQYSNNAKVCVKQHMETSKQVFISVERPGTPARIWDTRSTSLLCNLIEPSVENGSVLWGEFNKTHLAVLSSNDAVFFYNRRNNYVLEYYSRVTTRHSARSVWIDDCRLIAGSYSRMRETDQRGFPIIVVPERPKDDTEPLGEMPVELAYEWINCPFQHGMSALYPFSSRSLPTLNTFYGVAMDDSICVLDERPESPVARAQGSEENYYNSGFKYCSDRPLGLLKDPSNQEQGVSSINKLDSYSVNISNTVDWTLKRWGVPMSMQSSSSKPFSASILDSLLSRTNMTFSTSTLSSSLSQSDRLGASQDIHRRHRRNEYTCYSYSSTCCISQLTQEKEPMSTSPPLKLDQSGPRQFIPWQVQDGECPQKECLEVDSFFEKEDPDCAQQSVCEINFDDS</sequence>
<dbReference type="VEuPathDB" id="GiardiaDB:GL50803_0014987"/>
<protein>
    <submittedName>
        <fullName evidence="1">Uncharacterized protein</fullName>
    </submittedName>
</protein>
<accession>V6THQ1</accession>
<dbReference type="VEuPathDB" id="GiardiaDB:GL50581_4327"/>
<dbReference type="VEuPathDB" id="GiardiaDB:DHA2_151721"/>
<proteinExistence type="predicted"/>
<dbReference type="InterPro" id="IPR036322">
    <property type="entry name" value="WD40_repeat_dom_sf"/>
</dbReference>
<dbReference type="Gene3D" id="2.130.10.10">
    <property type="entry name" value="YVTN repeat-like/Quinoprotein amine dehydrogenase"/>
    <property type="match status" value="1"/>
</dbReference>
<gene>
    <name evidence="1" type="ORF">DHA2_151721</name>
</gene>
<name>V6THQ1_GIAIN</name>
<reference evidence="1 2" key="2">
    <citation type="journal article" date="2013" name="Genome Biol. Evol.">
        <title>Genome sequencing of Giardia lamblia genotypes A2 and B isolates (DH and GS) and comparative analysis with the genomes of genotypes A1 and E (WB and Pig).</title>
        <authorList>
            <person name="Adam R.D."/>
            <person name="Dahlstrom E.W."/>
            <person name="Martens C.A."/>
            <person name="Bruno D.P."/>
            <person name="Barbian K.D."/>
            <person name="Ricklefs S.M."/>
            <person name="Hernandez M.M."/>
            <person name="Narla N.P."/>
            <person name="Patel R.B."/>
            <person name="Porcella S.F."/>
            <person name="Nash T.E."/>
        </authorList>
    </citation>
    <scope>NUCLEOTIDE SEQUENCE [LARGE SCALE GENOMIC DNA]</scope>
    <source>
        <strain evidence="1 2">DH</strain>
    </source>
</reference>
<dbReference type="InterPro" id="IPR015943">
    <property type="entry name" value="WD40/YVTN_repeat-like_dom_sf"/>
</dbReference>